<comment type="similarity">
    <text evidence="1">Belongs to the CoA-transferase III family.</text>
</comment>
<gene>
    <name evidence="2" type="ORF">GBAR_LOCUS6387</name>
</gene>
<dbReference type="AlphaFoldDB" id="A0AA35WA02"/>
<name>A0AA35WA02_GEOBA</name>
<organism evidence="2 3">
    <name type="scientific">Geodia barretti</name>
    <name type="common">Barrett's horny sponge</name>
    <dbReference type="NCBI Taxonomy" id="519541"/>
    <lineage>
        <taxon>Eukaryota</taxon>
        <taxon>Metazoa</taxon>
        <taxon>Porifera</taxon>
        <taxon>Demospongiae</taxon>
        <taxon>Heteroscleromorpha</taxon>
        <taxon>Tetractinellida</taxon>
        <taxon>Astrophorina</taxon>
        <taxon>Geodiidae</taxon>
        <taxon>Geodia</taxon>
    </lineage>
</organism>
<evidence type="ECO:0000256" key="1">
    <source>
        <dbReference type="ARBA" id="ARBA00008383"/>
    </source>
</evidence>
<dbReference type="Proteomes" id="UP001174909">
    <property type="component" value="Unassembled WGS sequence"/>
</dbReference>
<reference evidence="2" key="1">
    <citation type="submission" date="2023-03" db="EMBL/GenBank/DDBJ databases">
        <authorList>
            <person name="Steffen K."/>
            <person name="Cardenas P."/>
        </authorList>
    </citation>
    <scope>NUCLEOTIDE SEQUENCE</scope>
</reference>
<proteinExistence type="inferred from homology"/>
<keyword evidence="3" id="KW-1185">Reference proteome</keyword>
<accession>A0AA35WA02</accession>
<evidence type="ECO:0000313" key="3">
    <source>
        <dbReference type="Proteomes" id="UP001174909"/>
    </source>
</evidence>
<sequence>MEMGDEINTLIESWTMQHDKFEVMRILGELGIPASACFNAIDIYSDEHLLEREMIVSVDHPTRGKFKVPGAQSRCRIRMLISKPRRSWASTRRVTPIPEEYEAFTKALADFGQAGVCRGVGKLTATAFDDGKIIVAQADWARRSSAFRRST</sequence>
<dbReference type="Gene3D" id="3.40.50.10540">
    <property type="entry name" value="Crotonobetainyl-coa:carnitine coa-transferase, domain 1"/>
    <property type="match status" value="1"/>
</dbReference>
<dbReference type="SUPFAM" id="SSF89796">
    <property type="entry name" value="CoA-transferase family III (CaiB/BaiF)"/>
    <property type="match status" value="1"/>
</dbReference>
<dbReference type="InterPro" id="IPR044855">
    <property type="entry name" value="CoA-Trfase_III_dom3_sf"/>
</dbReference>
<dbReference type="EMBL" id="CASHTH010000972">
    <property type="protein sequence ID" value="CAI8009536.1"/>
    <property type="molecule type" value="Genomic_DNA"/>
</dbReference>
<dbReference type="GO" id="GO:0003824">
    <property type="term" value="F:catalytic activity"/>
    <property type="evidence" value="ECO:0007669"/>
    <property type="project" value="InterPro"/>
</dbReference>
<protein>
    <submittedName>
        <fullName evidence="2">Formyl-CoA:oxalate CoA-transferase</fullName>
    </submittedName>
</protein>
<dbReference type="InterPro" id="IPR003673">
    <property type="entry name" value="CoA-Trfase_fam_III"/>
</dbReference>
<dbReference type="Pfam" id="PF02515">
    <property type="entry name" value="CoA_transf_3"/>
    <property type="match status" value="1"/>
</dbReference>
<evidence type="ECO:0000313" key="2">
    <source>
        <dbReference type="EMBL" id="CAI8009536.1"/>
    </source>
</evidence>
<comment type="caution">
    <text evidence="2">The sequence shown here is derived from an EMBL/GenBank/DDBJ whole genome shotgun (WGS) entry which is preliminary data.</text>
</comment>
<dbReference type="Gene3D" id="3.30.1540.10">
    <property type="entry name" value="formyl-coa transferase, domain 3"/>
    <property type="match status" value="1"/>
</dbReference>
<dbReference type="InterPro" id="IPR023606">
    <property type="entry name" value="CoA-Trfase_III_dom_1_sf"/>
</dbReference>